<organism evidence="4 5">
    <name type="scientific">Candidatus Blautia avicola</name>
    <dbReference type="NCBI Taxonomy" id="2838483"/>
    <lineage>
        <taxon>Bacteria</taxon>
        <taxon>Bacillati</taxon>
        <taxon>Bacillota</taxon>
        <taxon>Clostridia</taxon>
        <taxon>Lachnospirales</taxon>
        <taxon>Lachnospiraceae</taxon>
        <taxon>Blautia</taxon>
    </lineage>
</organism>
<protein>
    <submittedName>
        <fullName evidence="4">Zinc ribbon domain-containing protein</fullName>
    </submittedName>
</protein>
<proteinExistence type="predicted"/>
<keyword evidence="2" id="KW-0812">Transmembrane</keyword>
<feature type="domain" description="Zinc-ribbon" evidence="3">
    <location>
        <begin position="102"/>
        <end position="122"/>
    </location>
</feature>
<feature type="transmembrane region" description="Helical" evidence="2">
    <location>
        <begin position="147"/>
        <end position="169"/>
    </location>
</feature>
<dbReference type="InterPro" id="IPR038587">
    <property type="entry name" value="Ribosomal_eL40_sf"/>
</dbReference>
<evidence type="ECO:0000259" key="3">
    <source>
        <dbReference type="Pfam" id="PF13240"/>
    </source>
</evidence>
<feature type="compositionally biased region" description="Basic and acidic residues" evidence="1">
    <location>
        <begin position="79"/>
        <end position="96"/>
    </location>
</feature>
<dbReference type="Pfam" id="PF13240">
    <property type="entry name" value="Zn_Ribbon_1"/>
    <property type="match status" value="2"/>
</dbReference>
<evidence type="ECO:0000313" key="5">
    <source>
        <dbReference type="Proteomes" id="UP000823892"/>
    </source>
</evidence>
<reference evidence="4" key="1">
    <citation type="journal article" date="2021" name="PeerJ">
        <title>Extensive microbial diversity within the chicken gut microbiome revealed by metagenomics and culture.</title>
        <authorList>
            <person name="Gilroy R."/>
            <person name="Ravi A."/>
            <person name="Getino M."/>
            <person name="Pursley I."/>
            <person name="Horton D.L."/>
            <person name="Alikhan N.F."/>
            <person name="Baker D."/>
            <person name="Gharbi K."/>
            <person name="Hall N."/>
            <person name="Watson M."/>
            <person name="Adriaenssens E.M."/>
            <person name="Foster-Nyarko E."/>
            <person name="Jarju S."/>
            <person name="Secka A."/>
            <person name="Antonio M."/>
            <person name="Oren A."/>
            <person name="Chaudhuri R.R."/>
            <person name="La Ragione R."/>
            <person name="Hildebrand F."/>
            <person name="Pallen M.J."/>
        </authorList>
    </citation>
    <scope>NUCLEOTIDE SEQUENCE</scope>
    <source>
        <strain evidence="4">ChiBcec6-4105</strain>
    </source>
</reference>
<comment type="caution">
    <text evidence="4">The sequence shown here is derived from an EMBL/GenBank/DDBJ whole genome shotgun (WGS) entry which is preliminary data.</text>
</comment>
<gene>
    <name evidence="4" type="ORF">H9914_06270</name>
</gene>
<feature type="non-terminal residue" evidence="4">
    <location>
        <position position="713"/>
    </location>
</feature>
<accession>A0A9D2QV75</accession>
<dbReference type="InterPro" id="IPR026870">
    <property type="entry name" value="Zinc_ribbon_dom"/>
</dbReference>
<dbReference type="Gene3D" id="4.10.1060.50">
    <property type="match status" value="1"/>
</dbReference>
<name>A0A9D2QV75_9FIRM</name>
<feature type="region of interest" description="Disordered" evidence="1">
    <location>
        <begin position="32"/>
        <end position="97"/>
    </location>
</feature>
<dbReference type="AlphaFoldDB" id="A0A9D2QV75"/>
<evidence type="ECO:0000313" key="4">
    <source>
        <dbReference type="EMBL" id="HJD28581.1"/>
    </source>
</evidence>
<reference evidence="4" key="2">
    <citation type="submission" date="2021-04" db="EMBL/GenBank/DDBJ databases">
        <authorList>
            <person name="Gilroy R."/>
        </authorList>
    </citation>
    <scope>NUCLEOTIDE SEQUENCE</scope>
    <source>
        <strain evidence="4">ChiBcec6-4105</strain>
    </source>
</reference>
<sequence length="713" mass="79812">MKKCIHCGTELPEGAKFCFKCGGKQLEQEIKEEKDNFQTPAQEEEGEETTVFIEEASQEASDEETAQEPAEEDLEEAPDEKAPHEEEQPEAEEKQRNTGQKFCPYCGAQNDADAVFCFSCGKNMTAMGEKNAGKNAYTPKRKIPVKLLAGGVIIIGAVAAAAAIIGNLLDSGKDDYVAYLKDNRVNQADLSHYKREPVEYSGKYGSDDIYASYTATVQYSEDGKYIFYPTELESGSDGLNYRLNMQKVGKSEDPIRIDNSVSSYTVLDDNRVVYIKSGNNTLYINDRKNNKEKISSDVIIYYVDDDQKNIVWAESNSEGGYSVYQQPLNLKQDKKELADDVDYYNIVAGDLDQITVMEDDVLYLIRDFGEKEKISSGVSYVTINNAKTDTVYYVKEEETPVMAADLVEDDCAEADAAMQEPVYEDYQTEKVQKNDVTNQYEKVSVTDYDAYDEAYAQYRQKLNRDEMRESLGSYEISNQMKGLYCYKDGKEVKIDEAFTGSASYDDGESIIFNRFNLENIPKIKLSEISSAGEVESRYYESLEDSTETCIYSGSKVTVLDEVLDSEFTVDDDGKTGYGIKTGTTLADSEDGDSSETYTEETGENTLYSFALEGSSAGKCRVVAENVESIERVKDGNVYYLTDMEDESGELYCNDEDVDSDVKTGSLTFKDGVVFYAVDYDSSKGRATLKMYNGKTDVTIADDVFSYKVIDKKN</sequence>
<dbReference type="Proteomes" id="UP000823892">
    <property type="component" value="Unassembled WGS sequence"/>
</dbReference>
<evidence type="ECO:0000256" key="2">
    <source>
        <dbReference type="SAM" id="Phobius"/>
    </source>
</evidence>
<feature type="compositionally biased region" description="Acidic residues" evidence="1">
    <location>
        <begin position="56"/>
        <end position="78"/>
    </location>
</feature>
<keyword evidence="2" id="KW-1133">Transmembrane helix</keyword>
<feature type="domain" description="Zinc-ribbon" evidence="3">
    <location>
        <begin position="3"/>
        <end position="22"/>
    </location>
</feature>
<dbReference type="EMBL" id="DWUY01000136">
    <property type="protein sequence ID" value="HJD28581.1"/>
    <property type="molecule type" value="Genomic_DNA"/>
</dbReference>
<keyword evidence="2" id="KW-0472">Membrane</keyword>
<evidence type="ECO:0000256" key="1">
    <source>
        <dbReference type="SAM" id="MobiDB-lite"/>
    </source>
</evidence>